<comment type="caution">
    <text evidence="1">The sequence shown here is derived from an EMBL/GenBank/DDBJ whole genome shotgun (WGS) entry which is preliminary data.</text>
</comment>
<gene>
    <name evidence="1" type="ORF">N7463_008604</name>
</gene>
<protein>
    <submittedName>
        <fullName evidence="1">Uncharacterized protein</fullName>
    </submittedName>
</protein>
<keyword evidence="2" id="KW-1185">Reference proteome</keyword>
<reference evidence="1" key="2">
    <citation type="journal article" date="2023" name="IMA Fungus">
        <title>Comparative genomic study of the Penicillium genus elucidates a diverse pangenome and 15 lateral gene transfer events.</title>
        <authorList>
            <person name="Petersen C."/>
            <person name="Sorensen T."/>
            <person name="Nielsen M.R."/>
            <person name="Sondergaard T.E."/>
            <person name="Sorensen J.L."/>
            <person name="Fitzpatrick D.A."/>
            <person name="Frisvad J.C."/>
            <person name="Nielsen K.L."/>
        </authorList>
    </citation>
    <scope>NUCLEOTIDE SEQUENCE</scope>
    <source>
        <strain evidence="1">IBT 29495</strain>
    </source>
</reference>
<dbReference type="EMBL" id="JAPWDS010000005">
    <property type="protein sequence ID" value="KAJ5496617.1"/>
    <property type="molecule type" value="Genomic_DNA"/>
</dbReference>
<reference evidence="1" key="1">
    <citation type="submission" date="2022-12" db="EMBL/GenBank/DDBJ databases">
        <authorList>
            <person name="Petersen C."/>
        </authorList>
    </citation>
    <scope>NUCLEOTIDE SEQUENCE</scope>
    <source>
        <strain evidence="1">IBT 29495</strain>
    </source>
</reference>
<organism evidence="1 2">
    <name type="scientific">Penicillium fimorum</name>
    <dbReference type="NCBI Taxonomy" id="1882269"/>
    <lineage>
        <taxon>Eukaryota</taxon>
        <taxon>Fungi</taxon>
        <taxon>Dikarya</taxon>
        <taxon>Ascomycota</taxon>
        <taxon>Pezizomycotina</taxon>
        <taxon>Eurotiomycetes</taxon>
        <taxon>Eurotiomycetidae</taxon>
        <taxon>Eurotiales</taxon>
        <taxon>Aspergillaceae</taxon>
        <taxon>Penicillium</taxon>
    </lineage>
</organism>
<evidence type="ECO:0000313" key="1">
    <source>
        <dbReference type="EMBL" id="KAJ5496617.1"/>
    </source>
</evidence>
<proteinExistence type="predicted"/>
<dbReference type="AlphaFoldDB" id="A0A9W9XP58"/>
<name>A0A9W9XP58_9EURO</name>
<evidence type="ECO:0000313" key="2">
    <source>
        <dbReference type="Proteomes" id="UP001149954"/>
    </source>
</evidence>
<dbReference type="Proteomes" id="UP001149954">
    <property type="component" value="Unassembled WGS sequence"/>
</dbReference>
<accession>A0A9W9XP58</accession>
<sequence>MASGTGINARQHPQSSPMMIGQALDNILRPSKSKATPMIGLLIIGAAVEGNQLGRGSWPDPASQAIRRTFRIYKKTRRRLDVPGTCWKKFQVHA</sequence>